<feature type="transmembrane region" description="Helical" evidence="1">
    <location>
        <begin position="43"/>
        <end position="64"/>
    </location>
</feature>
<keyword evidence="1" id="KW-0472">Membrane</keyword>
<protein>
    <submittedName>
        <fullName evidence="2">Uncharacterized protein</fullName>
    </submittedName>
</protein>
<organism evidence="2">
    <name type="scientific">Candidatus Tenderia electrophaga</name>
    <dbReference type="NCBI Taxonomy" id="1748243"/>
    <lineage>
        <taxon>Bacteria</taxon>
        <taxon>Pseudomonadati</taxon>
        <taxon>Pseudomonadota</taxon>
        <taxon>Gammaproteobacteria</taxon>
        <taxon>Candidatus Tenderiales</taxon>
        <taxon>Candidatus Tenderiaceae</taxon>
        <taxon>Candidatus Tenderia</taxon>
    </lineage>
</organism>
<accession>A0A832J6H6</accession>
<dbReference type="EMBL" id="DRNF01000170">
    <property type="protein sequence ID" value="HHJ80521.1"/>
    <property type="molecule type" value="Genomic_DNA"/>
</dbReference>
<dbReference type="AlphaFoldDB" id="A0A832J6H6"/>
<evidence type="ECO:0000256" key="1">
    <source>
        <dbReference type="SAM" id="Phobius"/>
    </source>
</evidence>
<keyword evidence="1" id="KW-0812">Transmembrane</keyword>
<reference evidence="2" key="1">
    <citation type="journal article" date="2020" name="mSystems">
        <title>Genome- and Community-Level Interaction Insights into Carbon Utilization and Element Cycling Functions of Hydrothermarchaeota in Hydrothermal Sediment.</title>
        <authorList>
            <person name="Zhou Z."/>
            <person name="Liu Y."/>
            <person name="Xu W."/>
            <person name="Pan J."/>
            <person name="Luo Z.H."/>
            <person name="Li M."/>
        </authorList>
    </citation>
    <scope>NUCLEOTIDE SEQUENCE [LARGE SCALE GENOMIC DNA]</scope>
    <source>
        <strain evidence="2">HyVt-505</strain>
    </source>
</reference>
<sequence>MSNQQPSKRHSRKNVIRDVERHITLSRLDYKPRVKPGKAMAKVIGLIFAAVIYMAGFGIAYFSWSRGTIDASLLNKISFIFMIPASIVGMLAFLISSNRREFPIREDIRAHVRDFEGENGYLWRFEPILNQLELGKIDIEWLIKA</sequence>
<gene>
    <name evidence="2" type="ORF">ENJ65_02690</name>
</gene>
<feature type="non-terminal residue" evidence="2">
    <location>
        <position position="145"/>
    </location>
</feature>
<keyword evidence="1" id="KW-1133">Transmembrane helix</keyword>
<dbReference type="Proteomes" id="UP000885832">
    <property type="component" value="Unassembled WGS sequence"/>
</dbReference>
<proteinExistence type="predicted"/>
<evidence type="ECO:0000313" key="2">
    <source>
        <dbReference type="EMBL" id="HHJ80521.1"/>
    </source>
</evidence>
<feature type="transmembrane region" description="Helical" evidence="1">
    <location>
        <begin position="76"/>
        <end position="95"/>
    </location>
</feature>
<comment type="caution">
    <text evidence="2">The sequence shown here is derived from an EMBL/GenBank/DDBJ whole genome shotgun (WGS) entry which is preliminary data.</text>
</comment>
<name>A0A832J6H6_9GAMM</name>